<feature type="domain" description="SH3b" evidence="9">
    <location>
        <begin position="23"/>
        <end position="90"/>
    </location>
</feature>
<evidence type="ECO:0000256" key="4">
    <source>
        <dbReference type="ARBA" id="ARBA00022989"/>
    </source>
</evidence>
<dbReference type="SMART" id="SM00287">
    <property type="entry name" value="SH3b"/>
    <property type="match status" value="1"/>
</dbReference>
<feature type="coiled-coil region" evidence="6">
    <location>
        <begin position="89"/>
        <end position="189"/>
    </location>
</feature>
<sequence length="225" mass="25192">MQPVTPLRLALSFLIIFSSISVAQARTVWVDDQLYLPVRSGAGTQFRIIENAVPSGTPLELIETQEGYSKVRTPKGTVGWVSSQYISQTPVAKDQLARATRELEKAKQDVASLREQLSAVTEERDTLQNTENNLSSRTKNLQDELTKIKSIAADSINLERRNRELREENQRLQNDLEILTAENERLEAGRESDFMLLGAGLVFGGVLLALIIPMLKPTRKTDNWA</sequence>
<evidence type="ECO:0000256" key="5">
    <source>
        <dbReference type="ARBA" id="ARBA00023136"/>
    </source>
</evidence>
<dbReference type="GO" id="GO:0016020">
    <property type="term" value="C:membrane"/>
    <property type="evidence" value="ECO:0007669"/>
    <property type="project" value="UniProtKB-SubCell"/>
</dbReference>
<evidence type="ECO:0000313" key="11">
    <source>
        <dbReference type="Proteomes" id="UP000265903"/>
    </source>
</evidence>
<evidence type="ECO:0000256" key="8">
    <source>
        <dbReference type="SAM" id="SignalP"/>
    </source>
</evidence>
<keyword evidence="5 7" id="KW-0472">Membrane</keyword>
<evidence type="ECO:0000313" key="10">
    <source>
        <dbReference type="EMBL" id="RMJ05950.1"/>
    </source>
</evidence>
<evidence type="ECO:0000256" key="2">
    <source>
        <dbReference type="ARBA" id="ARBA00022692"/>
    </source>
</evidence>
<evidence type="ECO:0000259" key="9">
    <source>
        <dbReference type="PROSITE" id="PS51781"/>
    </source>
</evidence>
<reference evidence="10 11" key="1">
    <citation type="submission" date="2018-08" db="EMBL/GenBank/DDBJ databases">
        <title>Whole Genome Sequence of the Moderate Halophilic Marine Bacterium Marinobacter litoralis Sw-45.</title>
        <authorList>
            <person name="Musa H."/>
        </authorList>
    </citation>
    <scope>NUCLEOTIDE SEQUENCE [LARGE SCALE GENOMIC DNA]</scope>
    <source>
        <strain evidence="10 11">Sw-45</strain>
    </source>
</reference>
<dbReference type="PROSITE" id="PS51781">
    <property type="entry name" value="SH3B"/>
    <property type="match status" value="1"/>
</dbReference>
<evidence type="ECO:0000256" key="7">
    <source>
        <dbReference type="SAM" id="Phobius"/>
    </source>
</evidence>
<dbReference type="InterPro" id="IPR003646">
    <property type="entry name" value="SH3-like_bac-type"/>
</dbReference>
<keyword evidence="2 7" id="KW-0812">Transmembrane</keyword>
<dbReference type="Gene3D" id="2.30.30.40">
    <property type="entry name" value="SH3 Domains"/>
    <property type="match status" value="1"/>
</dbReference>
<organism evidence="10 11">
    <name type="scientific">Marinobacter litoralis</name>
    <dbReference type="NCBI Taxonomy" id="187981"/>
    <lineage>
        <taxon>Bacteria</taxon>
        <taxon>Pseudomonadati</taxon>
        <taxon>Pseudomonadota</taxon>
        <taxon>Gammaproteobacteria</taxon>
        <taxon>Pseudomonadales</taxon>
        <taxon>Marinobacteraceae</taxon>
        <taxon>Marinobacter</taxon>
    </lineage>
</organism>
<evidence type="ECO:0000256" key="6">
    <source>
        <dbReference type="SAM" id="Coils"/>
    </source>
</evidence>
<dbReference type="Pfam" id="PF08239">
    <property type="entry name" value="SH3_3"/>
    <property type="match status" value="1"/>
</dbReference>
<feature type="transmembrane region" description="Helical" evidence="7">
    <location>
        <begin position="194"/>
        <end position="215"/>
    </location>
</feature>
<gene>
    <name evidence="10" type="ORF">DOQ08_00628</name>
</gene>
<keyword evidence="4 7" id="KW-1133">Transmembrane helix</keyword>
<keyword evidence="11" id="KW-1185">Reference proteome</keyword>
<protein>
    <submittedName>
        <fullName evidence="10">SH3 domain-containing protein</fullName>
    </submittedName>
</protein>
<dbReference type="EMBL" id="QMDL01000001">
    <property type="protein sequence ID" value="RMJ05950.1"/>
    <property type="molecule type" value="Genomic_DNA"/>
</dbReference>
<dbReference type="AlphaFoldDB" id="A0A3M2RKS6"/>
<proteinExistence type="predicted"/>
<keyword evidence="3 8" id="KW-0732">Signal</keyword>
<dbReference type="Proteomes" id="UP000265903">
    <property type="component" value="Unassembled WGS sequence"/>
</dbReference>
<comment type="subcellular location">
    <subcellularLocation>
        <location evidence="1">Membrane</location>
        <topology evidence="1">Single-pass membrane protein</topology>
    </subcellularLocation>
</comment>
<dbReference type="NCBIfam" id="TIGR04211">
    <property type="entry name" value="SH3_and_anchor"/>
    <property type="match status" value="1"/>
</dbReference>
<evidence type="ECO:0000256" key="1">
    <source>
        <dbReference type="ARBA" id="ARBA00004167"/>
    </source>
</evidence>
<name>A0A3M2RKS6_9GAMM</name>
<dbReference type="PIRSF" id="PIRSF006158">
    <property type="entry name" value="UCP006158_SH3"/>
    <property type="match status" value="1"/>
</dbReference>
<comment type="caution">
    <text evidence="10">The sequence shown here is derived from an EMBL/GenBank/DDBJ whole genome shotgun (WGS) entry which is preliminary data.</text>
</comment>
<keyword evidence="6" id="KW-0175">Coiled coil</keyword>
<accession>A0A3M2RKS6</accession>
<feature type="chain" id="PRO_5018237442" evidence="8">
    <location>
        <begin position="26"/>
        <end position="225"/>
    </location>
</feature>
<feature type="signal peptide" evidence="8">
    <location>
        <begin position="1"/>
        <end position="25"/>
    </location>
</feature>
<dbReference type="InterPro" id="IPR016476">
    <property type="entry name" value="SH3_dom_pro"/>
</dbReference>
<evidence type="ECO:0000256" key="3">
    <source>
        <dbReference type="ARBA" id="ARBA00022729"/>
    </source>
</evidence>